<evidence type="ECO:0000259" key="10">
    <source>
        <dbReference type="SMART" id="SM00363"/>
    </source>
</evidence>
<comment type="function">
    <text evidence="7">With S5 and S12 plays an important role in translational accuracy.</text>
</comment>
<evidence type="ECO:0000259" key="11">
    <source>
        <dbReference type="SMART" id="SM01390"/>
    </source>
</evidence>
<evidence type="ECO:0000256" key="8">
    <source>
        <dbReference type="RuleBase" id="RU003699"/>
    </source>
</evidence>
<dbReference type="SMART" id="SM01390">
    <property type="entry name" value="Ribosomal_S4"/>
    <property type="match status" value="1"/>
</dbReference>
<dbReference type="OrthoDB" id="9803672at2"/>
<keyword evidence="3 7" id="KW-0694">RNA-binding</keyword>
<evidence type="ECO:0000256" key="6">
    <source>
        <dbReference type="ARBA" id="ARBA00035254"/>
    </source>
</evidence>
<comment type="caution">
    <text evidence="12">The sequence shown here is derived from an EMBL/GenBank/DDBJ whole genome shotgun (WGS) entry which is preliminary data.</text>
</comment>
<proteinExistence type="inferred from homology"/>
<dbReference type="Pfam" id="PF00163">
    <property type="entry name" value="Ribosomal_S4"/>
    <property type="match status" value="1"/>
</dbReference>
<evidence type="ECO:0000256" key="7">
    <source>
        <dbReference type="HAMAP-Rule" id="MF_01306"/>
    </source>
</evidence>
<organism evidence="12 13">
    <name type="scientific">Lujinxingia litoralis</name>
    <dbReference type="NCBI Taxonomy" id="2211119"/>
    <lineage>
        <taxon>Bacteria</taxon>
        <taxon>Deltaproteobacteria</taxon>
        <taxon>Bradymonadales</taxon>
        <taxon>Lujinxingiaceae</taxon>
        <taxon>Lujinxingia</taxon>
    </lineage>
</organism>
<evidence type="ECO:0000256" key="4">
    <source>
        <dbReference type="ARBA" id="ARBA00022980"/>
    </source>
</evidence>
<dbReference type="InterPro" id="IPR018079">
    <property type="entry name" value="Ribosomal_uS4_CS"/>
</dbReference>
<evidence type="ECO:0000256" key="1">
    <source>
        <dbReference type="ARBA" id="ARBA00007465"/>
    </source>
</evidence>
<gene>
    <name evidence="7" type="primary">rpsD</name>
    <name evidence="12" type="ORF">DL240_09350</name>
</gene>
<dbReference type="PROSITE" id="PS00632">
    <property type="entry name" value="RIBOSOMAL_S4"/>
    <property type="match status" value="1"/>
</dbReference>
<reference evidence="12 13" key="1">
    <citation type="submission" date="2018-05" db="EMBL/GenBank/DDBJ databases">
        <title>Lujinxingia marina gen. nov. sp. nov., a new facultative anaerobic member of the class Deltaproteobacteria, and proposal of Lujinxingaceae fam. nov.</title>
        <authorList>
            <person name="Li C.-M."/>
        </authorList>
    </citation>
    <scope>NUCLEOTIDE SEQUENCE [LARGE SCALE GENOMIC DNA]</scope>
    <source>
        <strain evidence="12 13">B210</strain>
    </source>
</reference>
<dbReference type="EMBL" id="QHKO01000003">
    <property type="protein sequence ID" value="RAL23081.1"/>
    <property type="molecule type" value="Genomic_DNA"/>
</dbReference>
<dbReference type="FunFam" id="3.10.290.10:FF:000001">
    <property type="entry name" value="30S ribosomal protein S4"/>
    <property type="match status" value="1"/>
</dbReference>
<dbReference type="AlphaFoldDB" id="A0A328C649"/>
<evidence type="ECO:0000256" key="3">
    <source>
        <dbReference type="ARBA" id="ARBA00022884"/>
    </source>
</evidence>
<dbReference type="GO" id="GO:0019843">
    <property type="term" value="F:rRNA binding"/>
    <property type="evidence" value="ECO:0007669"/>
    <property type="project" value="UniProtKB-UniRule"/>
</dbReference>
<keyword evidence="5 7" id="KW-0687">Ribonucleoprotein</keyword>
<accession>A0A328C649</accession>
<dbReference type="GO" id="GO:0015935">
    <property type="term" value="C:small ribosomal subunit"/>
    <property type="evidence" value="ECO:0007669"/>
    <property type="project" value="InterPro"/>
</dbReference>
<feature type="region of interest" description="Disordered" evidence="9">
    <location>
        <begin position="22"/>
        <end position="45"/>
    </location>
</feature>
<dbReference type="InterPro" id="IPR005709">
    <property type="entry name" value="Ribosomal_uS4_bac-type"/>
</dbReference>
<dbReference type="NCBIfam" id="NF003717">
    <property type="entry name" value="PRK05327.1"/>
    <property type="match status" value="1"/>
</dbReference>
<dbReference type="Proteomes" id="UP000249169">
    <property type="component" value="Unassembled WGS sequence"/>
</dbReference>
<comment type="similarity">
    <text evidence="1 7 8">Belongs to the universal ribosomal protein uS4 family.</text>
</comment>
<comment type="function">
    <text evidence="7">One of the primary rRNA binding proteins, it binds directly to 16S rRNA where it nucleates assembly of the body of the 30S subunit.</text>
</comment>
<keyword evidence="13" id="KW-1185">Reference proteome</keyword>
<feature type="domain" description="RNA-binding S4" evidence="10">
    <location>
        <begin position="92"/>
        <end position="152"/>
    </location>
</feature>
<dbReference type="Gene3D" id="1.10.1050.10">
    <property type="entry name" value="Ribosomal Protein S4 Delta 41, Chain A, domain 1"/>
    <property type="match status" value="1"/>
</dbReference>
<dbReference type="PANTHER" id="PTHR11831">
    <property type="entry name" value="30S 40S RIBOSOMAL PROTEIN"/>
    <property type="match status" value="1"/>
</dbReference>
<evidence type="ECO:0000256" key="2">
    <source>
        <dbReference type="ARBA" id="ARBA00022730"/>
    </source>
</evidence>
<keyword evidence="4 7" id="KW-0689">Ribosomal protein</keyword>
<dbReference type="RefSeq" id="WP_111729609.1">
    <property type="nucleotide sequence ID" value="NZ_QHKO01000003.1"/>
</dbReference>
<evidence type="ECO:0000256" key="9">
    <source>
        <dbReference type="SAM" id="MobiDB-lite"/>
    </source>
</evidence>
<dbReference type="InterPro" id="IPR022801">
    <property type="entry name" value="Ribosomal_uS4"/>
</dbReference>
<comment type="subunit">
    <text evidence="7">Part of the 30S ribosomal subunit. Contacts protein S5. The interaction surface between S4 and S5 is involved in control of translational fidelity.</text>
</comment>
<evidence type="ECO:0000313" key="13">
    <source>
        <dbReference type="Proteomes" id="UP000249169"/>
    </source>
</evidence>
<dbReference type="GO" id="GO:0042274">
    <property type="term" value="P:ribosomal small subunit biogenesis"/>
    <property type="evidence" value="ECO:0007669"/>
    <property type="project" value="TreeGrafter"/>
</dbReference>
<name>A0A328C649_9DELT</name>
<dbReference type="Pfam" id="PF01479">
    <property type="entry name" value="S4"/>
    <property type="match status" value="1"/>
</dbReference>
<sequence length="203" mass="23186">MARYTGPRLRIARRLGTDLPGLTRKLADRRPYPPGQHGQGRQRFSEFKKQLYEKQKLRYNYGLSEGQLRNLFVEAQRSKDPAGLVLLRLLEQRLDNVVFRLGLAPTIPAARQLVVHGHIVVDGKKVDRPSYRVEPGREISVRAKSRDISAIQESVAQPTLRMPGYLSFDAKTLTGRMQALPSREDIPVQVQENLVVEYYSPRL</sequence>
<dbReference type="Gene3D" id="3.10.290.10">
    <property type="entry name" value="RNA-binding S4 domain"/>
    <property type="match status" value="1"/>
</dbReference>
<evidence type="ECO:0000256" key="5">
    <source>
        <dbReference type="ARBA" id="ARBA00023274"/>
    </source>
</evidence>
<dbReference type="GO" id="GO:0006412">
    <property type="term" value="P:translation"/>
    <property type="evidence" value="ECO:0007669"/>
    <property type="project" value="UniProtKB-UniRule"/>
</dbReference>
<dbReference type="SUPFAM" id="SSF55174">
    <property type="entry name" value="Alpha-L RNA-binding motif"/>
    <property type="match status" value="1"/>
</dbReference>
<dbReference type="PROSITE" id="PS50889">
    <property type="entry name" value="S4"/>
    <property type="match status" value="1"/>
</dbReference>
<dbReference type="NCBIfam" id="TIGR01017">
    <property type="entry name" value="rpsD_bact"/>
    <property type="match status" value="1"/>
</dbReference>
<protein>
    <recommendedName>
        <fullName evidence="6 7">Small ribosomal subunit protein uS4</fullName>
    </recommendedName>
</protein>
<feature type="domain" description="Small ribosomal subunit protein uS4 N-terminal" evidence="11">
    <location>
        <begin position="3"/>
        <end position="91"/>
    </location>
</feature>
<keyword evidence="2 7" id="KW-0699">rRNA-binding</keyword>
<dbReference type="InterPro" id="IPR002942">
    <property type="entry name" value="S4_RNA-bd"/>
</dbReference>
<dbReference type="CDD" id="cd00165">
    <property type="entry name" value="S4"/>
    <property type="match status" value="1"/>
</dbReference>
<dbReference type="InterPro" id="IPR001912">
    <property type="entry name" value="Ribosomal_uS4_N"/>
</dbReference>
<evidence type="ECO:0000313" key="12">
    <source>
        <dbReference type="EMBL" id="RAL23081.1"/>
    </source>
</evidence>
<dbReference type="PANTHER" id="PTHR11831:SF4">
    <property type="entry name" value="SMALL RIBOSOMAL SUBUNIT PROTEIN US4M"/>
    <property type="match status" value="1"/>
</dbReference>
<dbReference type="SMART" id="SM00363">
    <property type="entry name" value="S4"/>
    <property type="match status" value="1"/>
</dbReference>
<dbReference type="InterPro" id="IPR036986">
    <property type="entry name" value="S4_RNA-bd_sf"/>
</dbReference>
<dbReference type="HAMAP" id="MF_01306_B">
    <property type="entry name" value="Ribosomal_uS4_B"/>
    <property type="match status" value="1"/>
</dbReference>
<dbReference type="GO" id="GO:0003735">
    <property type="term" value="F:structural constituent of ribosome"/>
    <property type="evidence" value="ECO:0007669"/>
    <property type="project" value="InterPro"/>
</dbReference>